<dbReference type="Proteomes" id="UP000287224">
    <property type="component" value="Unassembled WGS sequence"/>
</dbReference>
<dbReference type="InterPro" id="IPR013411">
    <property type="entry name" value="CRISPR-assoc_RAMP_Csx7"/>
</dbReference>
<dbReference type="GO" id="GO:0051607">
    <property type="term" value="P:defense response to virus"/>
    <property type="evidence" value="ECO:0007669"/>
    <property type="project" value="UniProtKB-KW"/>
</dbReference>
<evidence type="ECO:0000313" key="4">
    <source>
        <dbReference type="Proteomes" id="UP000287224"/>
    </source>
</evidence>
<feature type="domain" description="CRISPR type III-associated protein" evidence="2">
    <location>
        <begin position="24"/>
        <end position="239"/>
    </location>
</feature>
<dbReference type="InterPro" id="IPR005537">
    <property type="entry name" value="RAMP_III_fam"/>
</dbReference>
<proteinExistence type="predicted"/>
<evidence type="ECO:0000256" key="1">
    <source>
        <dbReference type="ARBA" id="ARBA00023118"/>
    </source>
</evidence>
<dbReference type="RefSeq" id="WP_126601701.1">
    <property type="nucleotide sequence ID" value="NZ_BIFQ01000002.1"/>
</dbReference>
<sequence length="295" mass="32831">MAEETSRRYTLSNRYIFTGRLVMQTAFHIGGGRLTLSGSDSPVILTPEGQPFIPGSSFKGSLRSTTEKIVPALPESAELSSCGLVELSDEEQLAAQQQQKWVCSSLRQREFAQRYRNAPNDKNIFTQARKELCHTCQLFGSPFSASLMSIQDLYLADMTWFDGLIQHRDGVAIDRDSEKARDRLKYDFDVVPATTSFSMNITLENASPKDLQLISIGLSEFVNGYGVIGGKRSRGLGACILEDFKVTCIDLASGDQKERSLRLKNHLLKILPEPLDGPTFVHDQIDTLFADNNAR</sequence>
<dbReference type="Pfam" id="PF03787">
    <property type="entry name" value="RAMPs"/>
    <property type="match status" value="1"/>
</dbReference>
<name>A0A401ZQZ6_9CHLR</name>
<dbReference type="PANTHER" id="PTHR35579">
    <property type="entry name" value="CRISPR SYSTEM CMS ENDORIBONUCLEASE CSM3"/>
    <property type="match status" value="1"/>
</dbReference>
<dbReference type="NCBIfam" id="TIGR02581">
    <property type="entry name" value="cas_cyan_RAMP"/>
    <property type="match status" value="1"/>
</dbReference>
<keyword evidence="4" id="KW-1185">Reference proteome</keyword>
<gene>
    <name evidence="3" type="ORF">KDAU_66240</name>
</gene>
<reference evidence="4" key="1">
    <citation type="submission" date="2018-12" db="EMBL/GenBank/DDBJ databases">
        <title>Tengunoibacter tsumagoiensis gen. nov., sp. nov., Dictyobacter kobayashii sp. nov., D. alpinus sp. nov., and D. joshuensis sp. nov. and description of Dictyobacteraceae fam. nov. within the order Ktedonobacterales isolated from Tengu-no-mugimeshi.</title>
        <authorList>
            <person name="Wang C.M."/>
            <person name="Zheng Y."/>
            <person name="Sakai Y."/>
            <person name="Toyoda A."/>
            <person name="Minakuchi Y."/>
            <person name="Abe K."/>
            <person name="Yokota A."/>
            <person name="Yabe S."/>
        </authorList>
    </citation>
    <scope>NUCLEOTIDE SEQUENCE [LARGE SCALE GENOMIC DNA]</scope>
    <source>
        <strain evidence="4">S-27</strain>
    </source>
</reference>
<accession>A0A401ZQZ6</accession>
<dbReference type="AlphaFoldDB" id="A0A401ZQZ6"/>
<comment type="caution">
    <text evidence="3">The sequence shown here is derived from an EMBL/GenBank/DDBJ whole genome shotgun (WGS) entry which is preliminary data.</text>
</comment>
<dbReference type="OrthoDB" id="1063910at2"/>
<evidence type="ECO:0000259" key="2">
    <source>
        <dbReference type="Pfam" id="PF03787"/>
    </source>
</evidence>
<keyword evidence="1" id="KW-0051">Antiviral defense</keyword>
<dbReference type="PANTHER" id="PTHR35579:SF3">
    <property type="entry name" value="CRISPR SYSTEM CMS ENDORIBONUCLEASE CSM3"/>
    <property type="match status" value="1"/>
</dbReference>
<evidence type="ECO:0000313" key="3">
    <source>
        <dbReference type="EMBL" id="GCE09295.1"/>
    </source>
</evidence>
<protein>
    <submittedName>
        <fullName evidence="3">CRISPR-associated RAMP protein</fullName>
    </submittedName>
</protein>
<organism evidence="3 4">
    <name type="scientific">Dictyobacter aurantiacus</name>
    <dbReference type="NCBI Taxonomy" id="1936993"/>
    <lineage>
        <taxon>Bacteria</taxon>
        <taxon>Bacillati</taxon>
        <taxon>Chloroflexota</taxon>
        <taxon>Ktedonobacteria</taxon>
        <taxon>Ktedonobacterales</taxon>
        <taxon>Dictyobacteraceae</taxon>
        <taxon>Dictyobacter</taxon>
    </lineage>
</organism>
<dbReference type="EMBL" id="BIFQ01000002">
    <property type="protein sequence ID" value="GCE09295.1"/>
    <property type="molecule type" value="Genomic_DNA"/>
</dbReference>
<dbReference type="InterPro" id="IPR052216">
    <property type="entry name" value="CRISPR_Csm3_endoribonuclease"/>
</dbReference>